<gene>
    <name evidence="1" type="ORF">UX85_C0004G0091</name>
</gene>
<organism evidence="1 2">
    <name type="scientific">Candidatus Beckwithbacteria bacterium GW2011_GWB1_47_15</name>
    <dbReference type="NCBI Taxonomy" id="1618371"/>
    <lineage>
        <taxon>Bacteria</taxon>
        <taxon>Candidatus Beckwithiibacteriota</taxon>
    </lineage>
</organism>
<reference evidence="1 2" key="1">
    <citation type="journal article" date="2015" name="Nature">
        <title>rRNA introns, odd ribosomes, and small enigmatic genomes across a large radiation of phyla.</title>
        <authorList>
            <person name="Brown C.T."/>
            <person name="Hug L.A."/>
            <person name="Thomas B.C."/>
            <person name="Sharon I."/>
            <person name="Castelle C.J."/>
            <person name="Singh A."/>
            <person name="Wilkins M.J."/>
            <person name="Williams K.H."/>
            <person name="Banfield J.F."/>
        </authorList>
    </citation>
    <scope>NUCLEOTIDE SEQUENCE [LARGE SCALE GENOMIC DNA]</scope>
</reference>
<evidence type="ECO:0000313" key="1">
    <source>
        <dbReference type="EMBL" id="KKU61169.1"/>
    </source>
</evidence>
<name>A0A0G1RV58_9BACT</name>
<dbReference type="Proteomes" id="UP000033860">
    <property type="component" value="Unassembled WGS sequence"/>
</dbReference>
<comment type="caution">
    <text evidence="1">The sequence shown here is derived from an EMBL/GenBank/DDBJ whole genome shotgun (WGS) entry which is preliminary data.</text>
</comment>
<evidence type="ECO:0000313" key="2">
    <source>
        <dbReference type="Proteomes" id="UP000033860"/>
    </source>
</evidence>
<protein>
    <submittedName>
        <fullName evidence="1">Uncharacterized protein</fullName>
    </submittedName>
</protein>
<proteinExistence type="predicted"/>
<sequence length="231" mass="24768">MKKLLFILVFLVLLLAAAGFYLLKPKALGVTYGQQDLASAKEKLAVTYAPLPADAGADKVLLVSDSHPVDQTFSSQELTALADNRQKDFPYFPFKNVQIRVNADGSVEGSATVNYQDAVNYLVALGVSQEVIAEGAAKFKIPPTDLPVYLKVSGSITENTSQIAVAAAKIANLNIPQSLVDQYGPALNGLVESVIKDRQPSYSIETLEVVNGQVHFLGTSPDQEMAARSIN</sequence>
<accession>A0A0G1RV58</accession>
<dbReference type="AlphaFoldDB" id="A0A0G1RV58"/>
<dbReference type="EMBL" id="LCNT01000004">
    <property type="protein sequence ID" value="KKU61169.1"/>
    <property type="molecule type" value="Genomic_DNA"/>
</dbReference>